<dbReference type="InterPro" id="IPR006016">
    <property type="entry name" value="UspA"/>
</dbReference>
<dbReference type="AlphaFoldDB" id="A0AAW1RF19"/>
<dbReference type="Pfam" id="PF00582">
    <property type="entry name" value="Usp"/>
    <property type="match status" value="1"/>
</dbReference>
<name>A0AAW1RF19_9CHLO</name>
<dbReference type="Proteomes" id="UP001438707">
    <property type="component" value="Unassembled WGS sequence"/>
</dbReference>
<comment type="caution">
    <text evidence="2">The sequence shown here is derived from an EMBL/GenBank/DDBJ whole genome shotgun (WGS) entry which is preliminary data.</text>
</comment>
<proteinExistence type="predicted"/>
<gene>
    <name evidence="2" type="ORF">WJX74_004905</name>
</gene>
<feature type="domain" description="UspA" evidence="1">
    <location>
        <begin position="4"/>
        <end position="155"/>
    </location>
</feature>
<dbReference type="PANTHER" id="PTHR31964:SF113">
    <property type="entry name" value="USPA DOMAIN-CONTAINING PROTEIN"/>
    <property type="match status" value="1"/>
</dbReference>
<dbReference type="CDD" id="cd23659">
    <property type="entry name" value="USP_At3g01520-like"/>
    <property type="match status" value="1"/>
</dbReference>
<dbReference type="InterPro" id="IPR014729">
    <property type="entry name" value="Rossmann-like_a/b/a_fold"/>
</dbReference>
<reference evidence="2 3" key="1">
    <citation type="journal article" date="2024" name="Nat. Commun.">
        <title>Phylogenomics reveals the evolutionary origins of lichenization in chlorophyte algae.</title>
        <authorList>
            <person name="Puginier C."/>
            <person name="Libourel C."/>
            <person name="Otte J."/>
            <person name="Skaloud P."/>
            <person name="Haon M."/>
            <person name="Grisel S."/>
            <person name="Petersen M."/>
            <person name="Berrin J.G."/>
            <person name="Delaux P.M."/>
            <person name="Dal Grande F."/>
            <person name="Keller J."/>
        </authorList>
    </citation>
    <scope>NUCLEOTIDE SEQUENCE [LARGE SCALE GENOMIC DNA]</scope>
    <source>
        <strain evidence="2 3">SAG 2145</strain>
    </source>
</reference>
<dbReference type="PRINTS" id="PR01438">
    <property type="entry name" value="UNVRSLSTRESS"/>
</dbReference>
<accession>A0AAW1RF19</accession>
<dbReference type="PANTHER" id="PTHR31964">
    <property type="entry name" value="ADENINE NUCLEOTIDE ALPHA HYDROLASES-LIKE SUPERFAMILY PROTEIN"/>
    <property type="match status" value="1"/>
</dbReference>
<dbReference type="InterPro" id="IPR006015">
    <property type="entry name" value="Universal_stress_UspA"/>
</dbReference>
<evidence type="ECO:0000259" key="1">
    <source>
        <dbReference type="Pfam" id="PF00582"/>
    </source>
</evidence>
<evidence type="ECO:0000313" key="3">
    <source>
        <dbReference type="Proteomes" id="UP001438707"/>
    </source>
</evidence>
<dbReference type="SUPFAM" id="SSF52402">
    <property type="entry name" value="Adenine nucleotide alpha hydrolases-like"/>
    <property type="match status" value="1"/>
</dbReference>
<organism evidence="2 3">
    <name type="scientific">Apatococcus lobatus</name>
    <dbReference type="NCBI Taxonomy" id="904363"/>
    <lineage>
        <taxon>Eukaryota</taxon>
        <taxon>Viridiplantae</taxon>
        <taxon>Chlorophyta</taxon>
        <taxon>core chlorophytes</taxon>
        <taxon>Trebouxiophyceae</taxon>
        <taxon>Chlorellales</taxon>
        <taxon>Chlorellaceae</taxon>
        <taxon>Apatococcus</taxon>
    </lineage>
</organism>
<evidence type="ECO:0000313" key="2">
    <source>
        <dbReference type="EMBL" id="KAK9832268.1"/>
    </source>
</evidence>
<dbReference type="EMBL" id="JALJOS010000012">
    <property type="protein sequence ID" value="KAK9832268.1"/>
    <property type="molecule type" value="Genomic_DNA"/>
</dbReference>
<keyword evidence="3" id="KW-1185">Reference proteome</keyword>
<sequence length="156" mass="17538">MDEMRKILVAIDDSDGAQRALQWTLENFYREGDILALLHVIPRPQATISYGAPPVDMLPSSSQVDQEQQALEAQRFIREKFLPRLQGCADEPEVHIVRSELDADSVGNTICKRAKDMKATAIVISSQSRSKMQEFLLGSITNYCTHHCQQPVLVVQ</sequence>
<dbReference type="Gene3D" id="3.40.50.620">
    <property type="entry name" value="HUPs"/>
    <property type="match status" value="1"/>
</dbReference>
<protein>
    <recommendedName>
        <fullName evidence="1">UspA domain-containing protein</fullName>
    </recommendedName>
</protein>